<dbReference type="RefSeq" id="WP_218055270.1">
    <property type="nucleotide sequence ID" value="NZ_CZQA01000001.1"/>
</dbReference>
<dbReference type="SUPFAM" id="SSF48695">
    <property type="entry name" value="Multiheme cytochromes"/>
    <property type="match status" value="1"/>
</dbReference>
<evidence type="ECO:0000313" key="5">
    <source>
        <dbReference type="Proteomes" id="UP000199032"/>
    </source>
</evidence>
<dbReference type="NCBIfam" id="NF043010">
    <property type="entry name" value="Cyt554_Nsmonas"/>
    <property type="match status" value="1"/>
</dbReference>
<dbReference type="InterPro" id="IPR036280">
    <property type="entry name" value="Multihaem_cyt_sf"/>
</dbReference>
<dbReference type="Pfam" id="PF13435">
    <property type="entry name" value="Cytochrome_C554"/>
    <property type="match status" value="1"/>
</dbReference>
<keyword evidence="5" id="KW-1185">Reference proteome</keyword>
<dbReference type="InterPro" id="IPR051829">
    <property type="entry name" value="Multiheme_Cytochr_ET"/>
</dbReference>
<dbReference type="EMBL" id="CZQA01000001">
    <property type="protein sequence ID" value="CUS31382.1"/>
    <property type="molecule type" value="Genomic_DNA"/>
</dbReference>
<dbReference type="STRING" id="1742972.COMA1_10084"/>
<accession>A0A0S4L663</accession>
<evidence type="ECO:0000256" key="2">
    <source>
        <dbReference type="SAM" id="SignalP"/>
    </source>
</evidence>
<feature type="domain" description="Cytochrome c-552/4" evidence="3">
    <location>
        <begin position="33"/>
        <end position="119"/>
    </location>
</feature>
<gene>
    <name evidence="4" type="primary">cycA</name>
    <name evidence="4" type="ORF">COMA1_10084</name>
</gene>
<feature type="signal peptide" evidence="2">
    <location>
        <begin position="1"/>
        <end position="24"/>
    </location>
</feature>
<dbReference type="InterPro" id="IPR053596">
    <property type="entry name" value="Cytochrome_c-554-like"/>
</dbReference>
<evidence type="ECO:0000256" key="1">
    <source>
        <dbReference type="ARBA" id="ARBA00022729"/>
    </source>
</evidence>
<feature type="chain" id="PRO_5006623722" evidence="2">
    <location>
        <begin position="25"/>
        <end position="242"/>
    </location>
</feature>
<keyword evidence="1 2" id="KW-0732">Signal</keyword>
<proteinExistence type="predicted"/>
<protein>
    <submittedName>
        <fullName evidence="4">Cytochrome c-554</fullName>
    </submittedName>
</protein>
<dbReference type="Proteomes" id="UP000199032">
    <property type="component" value="Unassembled WGS sequence"/>
</dbReference>
<name>A0A0S4L663_9BACT</name>
<evidence type="ECO:0000259" key="3">
    <source>
        <dbReference type="Pfam" id="PF13435"/>
    </source>
</evidence>
<dbReference type="AlphaFoldDB" id="A0A0S4L663"/>
<evidence type="ECO:0000313" key="4">
    <source>
        <dbReference type="EMBL" id="CUS31382.1"/>
    </source>
</evidence>
<dbReference type="InterPro" id="IPR023155">
    <property type="entry name" value="Cyt_c-552/4"/>
</dbReference>
<reference evidence="4 5" key="1">
    <citation type="submission" date="2015-10" db="EMBL/GenBank/DDBJ databases">
        <authorList>
            <person name="Gilbert D.G."/>
        </authorList>
    </citation>
    <scope>NUCLEOTIDE SEQUENCE [LARGE SCALE GENOMIC DNA]</scope>
    <source>
        <strain evidence="4">COMA1</strain>
    </source>
</reference>
<organism evidence="4 5">
    <name type="scientific">Candidatus Nitrospira nitrosa</name>
    <dbReference type="NCBI Taxonomy" id="1742972"/>
    <lineage>
        <taxon>Bacteria</taxon>
        <taxon>Pseudomonadati</taxon>
        <taxon>Nitrospirota</taxon>
        <taxon>Nitrospiria</taxon>
        <taxon>Nitrospirales</taxon>
        <taxon>Nitrospiraceae</taxon>
        <taxon>Nitrospira</taxon>
    </lineage>
</organism>
<dbReference type="PANTHER" id="PTHR35038">
    <property type="entry name" value="DISSIMILATORY SULFITE REDUCTASE SIRA"/>
    <property type="match status" value="1"/>
</dbReference>
<sequence length="242" mass="26885">MNYRILSGLAAAAVFLIMAGTASADGTFEGRKKCFNCHKGEGEAWEKTLHGKAMESLKPSRGKKKDEAMVKAKLDPKKDYTKDKDCVGCHVDGFGKEGGYVIEEPEKFLTGVGCESCHGAGSDYRKIHRKAGEAYEKSQKTTERANLVEAGQDFEFQEKCNACHLNYEGSPWKGAKKPYTPFTPTVDKKYSFDFEKYVRDDKAMHTHFKLAGTFTGPPMPKFHEEFQKAAKPAVKSDKGGDE</sequence>
<dbReference type="Gene3D" id="1.10.1130.10">
    <property type="entry name" value="Flavocytochrome C3, Chain A"/>
    <property type="match status" value="1"/>
</dbReference>